<evidence type="ECO:0000256" key="2">
    <source>
        <dbReference type="ARBA" id="ARBA00022679"/>
    </source>
</evidence>
<dbReference type="SUPFAM" id="SSF53756">
    <property type="entry name" value="UDP-Glycosyltransferase/glycogen phosphorylase"/>
    <property type="match status" value="3"/>
</dbReference>
<evidence type="ECO:0000256" key="1">
    <source>
        <dbReference type="ARBA" id="ARBA00009995"/>
    </source>
</evidence>
<dbReference type="FunFam" id="3.40.50.2000:FF:000056">
    <property type="entry name" value="Glycosyltransferase"/>
    <property type="match status" value="2"/>
</dbReference>
<proteinExistence type="inferred from homology"/>
<dbReference type="PANTHER" id="PTHR48048">
    <property type="entry name" value="GLYCOSYLTRANSFERASE"/>
    <property type="match status" value="1"/>
</dbReference>
<dbReference type="Gene3D" id="3.40.50.2000">
    <property type="entry name" value="Glycogen Phosphorylase B"/>
    <property type="match status" value="6"/>
</dbReference>
<dbReference type="Proteomes" id="UP001064489">
    <property type="component" value="Chromosome 1"/>
</dbReference>
<evidence type="ECO:0000313" key="3">
    <source>
        <dbReference type="EMBL" id="KAI9196363.1"/>
    </source>
</evidence>
<name>A0AAD5P2Z2_ACENE</name>
<dbReference type="PROSITE" id="PS00018">
    <property type="entry name" value="EF_HAND_1"/>
    <property type="match status" value="2"/>
</dbReference>
<dbReference type="PROSITE" id="PS00375">
    <property type="entry name" value="UDPGT"/>
    <property type="match status" value="1"/>
</dbReference>
<organism evidence="3 4">
    <name type="scientific">Acer negundo</name>
    <name type="common">Box elder</name>
    <dbReference type="NCBI Taxonomy" id="4023"/>
    <lineage>
        <taxon>Eukaryota</taxon>
        <taxon>Viridiplantae</taxon>
        <taxon>Streptophyta</taxon>
        <taxon>Embryophyta</taxon>
        <taxon>Tracheophyta</taxon>
        <taxon>Spermatophyta</taxon>
        <taxon>Magnoliopsida</taxon>
        <taxon>eudicotyledons</taxon>
        <taxon>Gunneridae</taxon>
        <taxon>Pentapetalae</taxon>
        <taxon>rosids</taxon>
        <taxon>malvids</taxon>
        <taxon>Sapindales</taxon>
        <taxon>Sapindaceae</taxon>
        <taxon>Hippocastanoideae</taxon>
        <taxon>Acereae</taxon>
        <taxon>Acer</taxon>
    </lineage>
</organism>
<dbReference type="EMBL" id="JAJSOW010000003">
    <property type="protein sequence ID" value="KAI9196363.1"/>
    <property type="molecule type" value="Genomic_DNA"/>
</dbReference>
<dbReference type="PANTHER" id="PTHR48048:SF94">
    <property type="entry name" value="GLYCOSYLTRANSFERASE"/>
    <property type="match status" value="1"/>
</dbReference>
<keyword evidence="4" id="KW-1185">Reference proteome</keyword>
<dbReference type="CDD" id="cd03784">
    <property type="entry name" value="GT1_Gtf-like"/>
    <property type="match status" value="2"/>
</dbReference>
<evidence type="ECO:0000313" key="4">
    <source>
        <dbReference type="Proteomes" id="UP001064489"/>
    </source>
</evidence>
<sequence>MKKAELIFVPLPGTSHLAPALEFARRLIDRDDQISITVLVMKLPFGNDQLTKSLRTSTAASHSTSIRFIDLPQVDDLPPSQLLMTSPASYFSLFTEKHTPHVRNIIRDIIVSSSSSSNNSVRVTGLVVDWAFVSMVDIAIELNLPRYVFSPFSAGYLSLLRYLSTRYDDDRELQSSDSDLIVPGFVNPVPVSVLPPVLFNRDDYMVYLKIVQRLQDVNGIIANTFSELEQYSVNSFSGDGRFPQVYTVGPLLNLIKRQPANNNSDLDGILKWLDDQPECSVVFLCFGTAGSFSPAQVKEIATGLEQSECRFLWSLRVSSSPPHYHQSTTTDVDDLPEGFMERVRGRGMVIRGWAPQAEVLAHKAIGGFVSHCGWNSIIESLWHGVPIVTWPHYAEQHFNAFTLVKELGLSVEMRLDSRKDPDGDHIVSADEIAEAVRCVMDGDSEIRKKVKEMSGIARKSMLEGGSSFDSIGQFIVEGGKKVQAYRVRDIVGILSLLRYLSTSHDDDDHEFQYSDSDLIVPGFVNSVPVSVLLSTLFVKDGYKAYVKLARRLQDVNVMILNTFPELEKYSVNSFSGGRNPPLFAVGPLLHLYVLESLWYGVPIVWPLYAEQQFNAFTLVKELGLSVEIRLDSRKDPDGDHIVSADEIAKAVRCVMDGDSDITKKVKEMSKIGRKSTLEGIRFIDVDHVDLPPVQLLITSPESYFSVYAEKNTPHIRNIVTDIMSSSHSQYSDDDSVSVVTGLVVDFAFIHMTDAAIELGLPSYLFYVYNIGVLSLTKYLSTRHDGHEFQSSDSDLIIPGFVNPVPVSVLISGMFNKDGYTAYVKHAQRIKDVDGIIVNTFSELEQYSVNSFSGGGRNPPVYTVGPLINSKRQPNLDLEILNWLNDQPESSVVFLCFGTIGGSSPRQVKEIATGLEQSECRFLWSLPASPLHQSSSTTNVDDLPERFMERARGRGMICGWVPQVEVLAHKAIVEFVSHCGWNSILESLWYGVPIVTWPLYAEQQLNAFTMVKEFGLAVEMRLDSRRCDGDDDHLVMADEIARAIRCVMDGDNEVRKKVKEMSVIARKSTLEGGSSFNSLRLFIDTNF</sequence>
<dbReference type="GO" id="GO:0035251">
    <property type="term" value="F:UDP-glucosyltransferase activity"/>
    <property type="evidence" value="ECO:0007669"/>
    <property type="project" value="InterPro"/>
</dbReference>
<dbReference type="InterPro" id="IPR050481">
    <property type="entry name" value="UDP-glycosyltransf_plant"/>
</dbReference>
<gene>
    <name evidence="3" type="ORF">LWI28_023304</name>
</gene>
<dbReference type="Pfam" id="PF00201">
    <property type="entry name" value="UDPGT"/>
    <property type="match status" value="2"/>
</dbReference>
<keyword evidence="2" id="KW-0808">Transferase</keyword>
<comment type="caution">
    <text evidence="3">The sequence shown here is derived from an EMBL/GenBank/DDBJ whole genome shotgun (WGS) entry which is preliminary data.</text>
</comment>
<dbReference type="InterPro" id="IPR002213">
    <property type="entry name" value="UDP_glucos_trans"/>
</dbReference>
<protein>
    <submittedName>
        <fullName evidence="3">Uncharacterized protein</fullName>
    </submittedName>
</protein>
<reference evidence="3" key="2">
    <citation type="submission" date="2023-02" db="EMBL/GenBank/DDBJ databases">
        <authorList>
            <person name="Swenson N.G."/>
            <person name="Wegrzyn J.L."/>
            <person name="Mcevoy S.L."/>
        </authorList>
    </citation>
    <scope>NUCLEOTIDE SEQUENCE</scope>
    <source>
        <strain evidence="3">91603</strain>
        <tissue evidence="3">Leaf</tissue>
    </source>
</reference>
<comment type="similarity">
    <text evidence="1">Belongs to the UDP-glycosyltransferase family.</text>
</comment>
<reference evidence="3" key="1">
    <citation type="journal article" date="2022" name="Plant J.">
        <title>Strategies of tolerance reflected in two North American maple genomes.</title>
        <authorList>
            <person name="McEvoy S.L."/>
            <person name="Sezen U.U."/>
            <person name="Trouern-Trend A."/>
            <person name="McMahon S.M."/>
            <person name="Schaberg P.G."/>
            <person name="Yang J."/>
            <person name="Wegrzyn J.L."/>
            <person name="Swenson N.G."/>
        </authorList>
    </citation>
    <scope>NUCLEOTIDE SEQUENCE</scope>
    <source>
        <strain evidence="3">91603</strain>
    </source>
</reference>
<accession>A0AAD5P2Z2</accession>
<dbReference type="AlphaFoldDB" id="A0AAD5P2Z2"/>
<dbReference type="InterPro" id="IPR035595">
    <property type="entry name" value="UDP_glycos_trans_CS"/>
</dbReference>
<dbReference type="InterPro" id="IPR018247">
    <property type="entry name" value="EF_Hand_1_Ca_BS"/>
</dbReference>